<dbReference type="AlphaFoldDB" id="A0A371H9T8"/>
<evidence type="ECO:0008006" key="3">
    <source>
        <dbReference type="Google" id="ProtNLM"/>
    </source>
</evidence>
<dbReference type="InterPro" id="IPR053134">
    <property type="entry name" value="RNA-dir_DNA_polymerase"/>
</dbReference>
<proteinExistence type="predicted"/>
<dbReference type="InterPro" id="IPR043502">
    <property type="entry name" value="DNA/RNA_pol_sf"/>
</dbReference>
<dbReference type="EMBL" id="QJKJ01003202">
    <property type="protein sequence ID" value="RDX99545.1"/>
    <property type="molecule type" value="Genomic_DNA"/>
</dbReference>
<evidence type="ECO:0000313" key="1">
    <source>
        <dbReference type="EMBL" id="RDX99545.1"/>
    </source>
</evidence>
<dbReference type="PANTHER" id="PTHR24559:SF444">
    <property type="entry name" value="REVERSE TRANSCRIPTASE DOMAIN-CONTAINING PROTEIN"/>
    <property type="match status" value="1"/>
</dbReference>
<dbReference type="Gene3D" id="3.30.70.270">
    <property type="match status" value="1"/>
</dbReference>
<protein>
    <recommendedName>
        <fullName evidence="3">Reverse transcriptase domain-containing protein</fullName>
    </recommendedName>
</protein>
<comment type="caution">
    <text evidence="1">The sequence shown here is derived from an EMBL/GenBank/DDBJ whole genome shotgun (WGS) entry which is preliminary data.</text>
</comment>
<dbReference type="SUPFAM" id="SSF56672">
    <property type="entry name" value="DNA/RNA polymerases"/>
    <property type="match status" value="1"/>
</dbReference>
<dbReference type="PANTHER" id="PTHR24559">
    <property type="entry name" value="TRANSPOSON TY3-I GAG-POL POLYPROTEIN"/>
    <property type="match status" value="1"/>
</dbReference>
<dbReference type="InterPro" id="IPR043128">
    <property type="entry name" value="Rev_trsase/Diguanyl_cyclase"/>
</dbReference>
<keyword evidence="2" id="KW-1185">Reference proteome</keyword>
<gene>
    <name evidence="1" type="ORF">CR513_17383</name>
</gene>
<sequence length="225" mass="26755">MQVVPKKSEMTGMKNQHDELVPMRMQNNWQVCINYRRLNQATRKNHFPFPFIDQVLEKLEGKSHYCFLDGFSGYMQIYIAPEDQHKTTFTFQYLCIHTHVVWPMQCVEYVSTLHDKYLLRLATGLHGSLYGRLHEIRDKKGAENSVADHLSRIKRESDPIQIRDEFPDEQPLHINMPTPWFADICNFVAASQFPLEASQLYKEKLRSDAKYYIWDDPHLWRLYND</sequence>
<organism evidence="1 2">
    <name type="scientific">Mucuna pruriens</name>
    <name type="common">Velvet bean</name>
    <name type="synonym">Dolichos pruriens</name>
    <dbReference type="NCBI Taxonomy" id="157652"/>
    <lineage>
        <taxon>Eukaryota</taxon>
        <taxon>Viridiplantae</taxon>
        <taxon>Streptophyta</taxon>
        <taxon>Embryophyta</taxon>
        <taxon>Tracheophyta</taxon>
        <taxon>Spermatophyta</taxon>
        <taxon>Magnoliopsida</taxon>
        <taxon>eudicotyledons</taxon>
        <taxon>Gunneridae</taxon>
        <taxon>Pentapetalae</taxon>
        <taxon>rosids</taxon>
        <taxon>fabids</taxon>
        <taxon>Fabales</taxon>
        <taxon>Fabaceae</taxon>
        <taxon>Papilionoideae</taxon>
        <taxon>50 kb inversion clade</taxon>
        <taxon>NPAAA clade</taxon>
        <taxon>indigoferoid/millettioid clade</taxon>
        <taxon>Phaseoleae</taxon>
        <taxon>Mucuna</taxon>
    </lineage>
</organism>
<evidence type="ECO:0000313" key="2">
    <source>
        <dbReference type="Proteomes" id="UP000257109"/>
    </source>
</evidence>
<dbReference type="Proteomes" id="UP000257109">
    <property type="component" value="Unassembled WGS sequence"/>
</dbReference>
<reference evidence="1" key="1">
    <citation type="submission" date="2018-05" db="EMBL/GenBank/DDBJ databases">
        <title>Draft genome of Mucuna pruriens seed.</title>
        <authorList>
            <person name="Nnadi N.E."/>
            <person name="Vos R."/>
            <person name="Hasami M.H."/>
            <person name="Devisetty U.K."/>
            <person name="Aguiy J.C."/>
        </authorList>
    </citation>
    <scope>NUCLEOTIDE SEQUENCE [LARGE SCALE GENOMIC DNA]</scope>
    <source>
        <strain evidence="1">JCA_2017</strain>
    </source>
</reference>
<feature type="non-terminal residue" evidence="1">
    <location>
        <position position="1"/>
    </location>
</feature>
<dbReference type="Gene3D" id="3.10.10.10">
    <property type="entry name" value="HIV Type 1 Reverse Transcriptase, subunit A, domain 1"/>
    <property type="match status" value="1"/>
</dbReference>
<accession>A0A371H9T8</accession>
<name>A0A371H9T8_MUCPR</name>